<dbReference type="CDD" id="cd01832">
    <property type="entry name" value="SGNH_hydrolase_like_1"/>
    <property type="match status" value="1"/>
</dbReference>
<sequence length="279" mass="30490">MCGASGTGYSRYVAIGDSQTEGLWDGDDAVGLLGFADRLATLLDSLYPGLHYANLAIRGKLVADVLREQVPQALKMRPDLITVCVGMNDVIQPGRSFGRALTDLDEVHAKLAESGATVVTTTFPNVAQFLPLGQLVSGRLTRINDAIRAAADQYGFRLVDLYHAPSMRDLDTWDVDRVHASTKGHILFAQAAAEALELPGSSHDWAQASGSPTRLPLRTRTYGQLRWTQQKFMPWVWRRLRGKSSADGRVPKRPRLEPLAAPSAEIAARFADRSGILEP</sequence>
<dbReference type="RefSeq" id="WP_085080886.1">
    <property type="nucleotide sequence ID" value="NZ_JACKRZ010000166.1"/>
</dbReference>
<dbReference type="SUPFAM" id="SSF52266">
    <property type="entry name" value="SGNH hydrolase"/>
    <property type="match status" value="1"/>
</dbReference>
<proteinExistence type="predicted"/>
<protein>
    <submittedName>
        <fullName evidence="2">Lysophospholipase</fullName>
    </submittedName>
</protein>
<evidence type="ECO:0000313" key="3">
    <source>
        <dbReference type="Proteomes" id="UP000193529"/>
    </source>
</evidence>
<dbReference type="Pfam" id="PF13472">
    <property type="entry name" value="Lipase_GDSL_2"/>
    <property type="match status" value="1"/>
</dbReference>
<evidence type="ECO:0000313" key="2">
    <source>
        <dbReference type="EMBL" id="ORW17858.1"/>
    </source>
</evidence>
<organism evidence="2 3">
    <name type="scientific">Mycobacterium palustre</name>
    <dbReference type="NCBI Taxonomy" id="153971"/>
    <lineage>
        <taxon>Bacteria</taxon>
        <taxon>Bacillati</taxon>
        <taxon>Actinomycetota</taxon>
        <taxon>Actinomycetes</taxon>
        <taxon>Mycobacteriales</taxon>
        <taxon>Mycobacteriaceae</taxon>
        <taxon>Mycobacterium</taxon>
        <taxon>Mycobacterium simiae complex</taxon>
    </lineage>
</organism>
<feature type="domain" description="SGNH hydrolase-type esterase" evidence="1">
    <location>
        <begin position="14"/>
        <end position="185"/>
    </location>
</feature>
<dbReference type="PANTHER" id="PTHR43784">
    <property type="entry name" value="GDSL-LIKE LIPASE/ACYLHYDROLASE, PUTATIVE (AFU_ORTHOLOGUE AFUA_2G00820)-RELATED"/>
    <property type="match status" value="1"/>
</dbReference>
<dbReference type="Proteomes" id="UP000193529">
    <property type="component" value="Unassembled WGS sequence"/>
</dbReference>
<evidence type="ECO:0000259" key="1">
    <source>
        <dbReference type="Pfam" id="PF13472"/>
    </source>
</evidence>
<accession>A0A1X1Z3G7</accession>
<gene>
    <name evidence="2" type="ORF">AWC19_20095</name>
</gene>
<dbReference type="InterPro" id="IPR053140">
    <property type="entry name" value="GDSL_Rv0518-like"/>
</dbReference>
<dbReference type="EMBL" id="LQPJ01000143">
    <property type="protein sequence ID" value="ORW17858.1"/>
    <property type="molecule type" value="Genomic_DNA"/>
</dbReference>
<dbReference type="STRING" id="153971.AWC19_20095"/>
<comment type="caution">
    <text evidence="2">The sequence shown here is derived from an EMBL/GenBank/DDBJ whole genome shotgun (WGS) entry which is preliminary data.</text>
</comment>
<dbReference type="PANTHER" id="PTHR43784:SF2">
    <property type="entry name" value="GDSL-LIKE LIPASE_ACYLHYDROLASE, PUTATIVE (AFU_ORTHOLOGUE AFUA_2G00820)-RELATED"/>
    <property type="match status" value="1"/>
</dbReference>
<dbReference type="InterPro" id="IPR036514">
    <property type="entry name" value="SGNH_hydro_sf"/>
</dbReference>
<name>A0A1X1Z3G7_9MYCO</name>
<keyword evidence="3" id="KW-1185">Reference proteome</keyword>
<reference evidence="2 3" key="1">
    <citation type="submission" date="2016-01" db="EMBL/GenBank/DDBJ databases">
        <title>The new phylogeny of the genus Mycobacterium.</title>
        <authorList>
            <person name="Tarcisio F."/>
            <person name="Conor M."/>
            <person name="Antonella G."/>
            <person name="Elisabetta G."/>
            <person name="Giulia F.S."/>
            <person name="Sara T."/>
            <person name="Anna F."/>
            <person name="Clotilde B."/>
            <person name="Roberto B."/>
            <person name="Veronica D.S."/>
            <person name="Fabio R."/>
            <person name="Monica P."/>
            <person name="Olivier J."/>
            <person name="Enrico T."/>
            <person name="Nicola S."/>
        </authorList>
    </citation>
    <scope>NUCLEOTIDE SEQUENCE [LARGE SCALE GENOMIC DNA]</scope>
    <source>
        <strain evidence="2 3">DSM 44572</strain>
    </source>
</reference>
<dbReference type="Gene3D" id="3.40.50.1110">
    <property type="entry name" value="SGNH hydrolase"/>
    <property type="match status" value="1"/>
</dbReference>
<dbReference type="AlphaFoldDB" id="A0A1X1Z3G7"/>
<dbReference type="InterPro" id="IPR013830">
    <property type="entry name" value="SGNH_hydro"/>
</dbReference>